<reference evidence="1" key="1">
    <citation type="submission" date="2019-08" db="EMBL/GenBank/DDBJ databases">
        <title>The complete genome of Acinetobacter defluvii strain WCHAD010030.</title>
        <authorList>
            <person name="Hu Y."/>
            <person name="Qin J."/>
            <person name="Feng Y."/>
            <person name="Zong Z."/>
        </authorList>
    </citation>
    <scope>NUCLEOTIDE SEQUENCE</scope>
    <source>
        <strain evidence="1">WCHA30</strain>
    </source>
</reference>
<proteinExistence type="predicted"/>
<organism evidence="1 2">
    <name type="scientific">Acinetobacter defluvii</name>
    <dbReference type="NCBI Taxonomy" id="1871111"/>
    <lineage>
        <taxon>Bacteria</taxon>
        <taxon>Pseudomonadati</taxon>
        <taxon>Pseudomonadota</taxon>
        <taxon>Gammaproteobacteria</taxon>
        <taxon>Moraxellales</taxon>
        <taxon>Moraxellaceae</taxon>
        <taxon>Acinetobacter</taxon>
    </lineage>
</organism>
<dbReference type="OrthoDB" id="9794144at2"/>
<dbReference type="CDD" id="cd10032">
    <property type="entry name" value="UDG-F6_HDG"/>
    <property type="match status" value="1"/>
</dbReference>
<dbReference type="KEGG" id="adv:DJ533_09850"/>
<dbReference type="STRING" id="1871111.GCA_001704615_03248"/>
<protein>
    <submittedName>
        <fullName evidence="1">Uracil-DNA glycosylase family protein</fullName>
    </submittedName>
</protein>
<gene>
    <name evidence="1" type="ORF">DJ533_09850</name>
</gene>
<keyword evidence="2" id="KW-1185">Reference proteome</keyword>
<evidence type="ECO:0000313" key="1">
    <source>
        <dbReference type="EMBL" id="AWL28850.1"/>
    </source>
</evidence>
<evidence type="ECO:0000313" key="2">
    <source>
        <dbReference type="Proteomes" id="UP000245977"/>
    </source>
</evidence>
<accession>A0A2S2FD86</accession>
<dbReference type="AlphaFoldDB" id="A0A2S2FD86"/>
<dbReference type="EMBL" id="CP029397">
    <property type="protein sequence ID" value="AWL28850.1"/>
    <property type="molecule type" value="Genomic_DNA"/>
</dbReference>
<dbReference type="Gene3D" id="3.40.470.10">
    <property type="entry name" value="Uracil-DNA glycosylase-like domain"/>
    <property type="match status" value="1"/>
</dbReference>
<dbReference type="Proteomes" id="UP000245977">
    <property type="component" value="Chromosome"/>
</dbReference>
<sequence>MTDSLIETHPLKPFLPTNAKLLMLGSFPPPKTRWKMDFYYPNYQNDMWRIFGLVFFQDKDHFLDLPNKNFKEDKIRDFLNEKGIAIFDTAYQVIRLKGNASDKFLQIETVTDLKQLLDQMPECNNIMTTGDKATDTLMLSMPDGTDKPQIGHAVHTVFDQREITLYRMPSSSRAYPLALTEKAKAYQHFFKEIGLL</sequence>
<dbReference type="SUPFAM" id="SSF52141">
    <property type="entry name" value="Uracil-DNA glycosylase-like"/>
    <property type="match status" value="1"/>
</dbReference>
<name>A0A2S2FD86_9GAMM</name>
<dbReference type="RefSeq" id="WP_065993923.1">
    <property type="nucleotide sequence ID" value="NZ_CP029397.2"/>
</dbReference>
<dbReference type="InterPro" id="IPR036895">
    <property type="entry name" value="Uracil-DNA_glycosylase-like_sf"/>
</dbReference>